<sequence length="750" mass="83424">MSAWSMSSWAMLRRAGFPFDLLTPLRDDGFAERLRAAAAGGDWADAAARFDEVLSASVEHLVRAGRDERALEAIYLSSPEAYQRLRDWVHEDRGGPLNHRVKRRVQLLTMYLQRLCTKNETASFFGPLAWIRTGTADEPFRFADPGALRNRVFWSNWSVQQLARLVSADPAVWQALTPRATTQTFLTDGGARRIDFAEHPPLVEPVTELTDPALRELFALCDGRRTIAELAAGDPGELATRLAALVACGAVEVDITIPSGAPEPFTYLRDRVAELPQEPRGRWAAELDRLDELRQRVQDARGLTARIAAVEALNSGYADTGAGATARDGGKIASDRAIWYEDCRQDWGTAALAGPAAASLREEFPVLLELLFQLPLARLRARRAESHRWFVEVFGAGVEITVDEALAAAADTDLATRLQVLDDKQRAEYPAPLSAVLHANRHLPEVVLPMSWVREHLGDAPFDAWALCSADLHLSATGDDAVRAGEFTWVLGEVHALHEVLAGPFAMLHPDPGSLAEDCAAQREALSDTVICEPLKPHRGKMSVRVDTGGPQVEFSGRSAQPGRLRLTPGELRIRDEGDRLALRAERHGEVELVVPPQRWLADEGGSLFGCFTGVRAYQMVDFLGGPQVDHLPRLRIGRFVLARQTWWIDPEPAKRKIFHFDNQRLAWRIKHDNGLPDQVFVTFHEEPKPIFVDFRNPLLVEVFAKGAQSSEQPFRVTEMLPGPDAMWLDHGLGEHTNEFRIGFYRKADE</sequence>
<feature type="domain" description="Lantibiotic dehydratase N-terminal" evidence="1">
    <location>
        <begin position="67"/>
        <end position="703"/>
    </location>
</feature>
<dbReference type="EMBL" id="JAMTCO010000008">
    <property type="protein sequence ID" value="MCP2271156.1"/>
    <property type="molecule type" value="Genomic_DNA"/>
</dbReference>
<name>A0ABT1IFV1_9PSEU</name>
<dbReference type="RefSeq" id="WP_253888104.1">
    <property type="nucleotide sequence ID" value="NZ_BAAAVB010000014.1"/>
</dbReference>
<comment type="caution">
    <text evidence="2">The sequence shown here is derived from an EMBL/GenBank/DDBJ whole genome shotgun (WGS) entry which is preliminary data.</text>
</comment>
<dbReference type="InterPro" id="IPR006827">
    <property type="entry name" value="Lant_deHydtase_N"/>
</dbReference>
<accession>A0ABT1IFV1</accession>
<evidence type="ECO:0000259" key="1">
    <source>
        <dbReference type="Pfam" id="PF04738"/>
    </source>
</evidence>
<proteinExistence type="predicted"/>
<dbReference type="Pfam" id="PF04738">
    <property type="entry name" value="Lant_dehydr_N"/>
    <property type="match status" value="1"/>
</dbReference>
<protein>
    <submittedName>
        <fullName evidence="2">Lantibiotic dehydratase, C terminus</fullName>
    </submittedName>
</protein>
<gene>
    <name evidence="2" type="ORF">LV75_003668</name>
</gene>
<evidence type="ECO:0000313" key="2">
    <source>
        <dbReference type="EMBL" id="MCP2271156.1"/>
    </source>
</evidence>
<dbReference type="Proteomes" id="UP001205185">
    <property type="component" value="Unassembled WGS sequence"/>
</dbReference>
<organism evidence="2 3">
    <name type="scientific">Actinokineospora diospyrosa</name>
    <dbReference type="NCBI Taxonomy" id="103728"/>
    <lineage>
        <taxon>Bacteria</taxon>
        <taxon>Bacillati</taxon>
        <taxon>Actinomycetota</taxon>
        <taxon>Actinomycetes</taxon>
        <taxon>Pseudonocardiales</taxon>
        <taxon>Pseudonocardiaceae</taxon>
        <taxon>Actinokineospora</taxon>
    </lineage>
</organism>
<keyword evidence="3" id="KW-1185">Reference proteome</keyword>
<evidence type="ECO:0000313" key="3">
    <source>
        <dbReference type="Proteomes" id="UP001205185"/>
    </source>
</evidence>
<reference evidence="2 3" key="1">
    <citation type="submission" date="2022-06" db="EMBL/GenBank/DDBJ databases">
        <title>Genomic Encyclopedia of Archaeal and Bacterial Type Strains, Phase II (KMG-II): from individual species to whole genera.</title>
        <authorList>
            <person name="Goeker M."/>
        </authorList>
    </citation>
    <scope>NUCLEOTIDE SEQUENCE [LARGE SCALE GENOMIC DNA]</scope>
    <source>
        <strain evidence="2 3">DSM 44255</strain>
    </source>
</reference>